<gene>
    <name evidence="1" type="ORF">FVE85_9445</name>
</gene>
<reference evidence="2" key="1">
    <citation type="journal article" date="2019" name="Nat. Commun.">
        <title>Expansion of phycobilisome linker gene families in mesophilic red algae.</title>
        <authorList>
            <person name="Lee J."/>
            <person name="Kim D."/>
            <person name="Bhattacharya D."/>
            <person name="Yoon H.S."/>
        </authorList>
    </citation>
    <scope>NUCLEOTIDE SEQUENCE [LARGE SCALE GENOMIC DNA]</scope>
    <source>
        <strain evidence="2">CCMP 1328</strain>
    </source>
</reference>
<name>A0A5J4YJW0_PORPP</name>
<organism evidence="1 2">
    <name type="scientific">Porphyridium purpureum</name>
    <name type="common">Red alga</name>
    <name type="synonym">Porphyridium cruentum</name>
    <dbReference type="NCBI Taxonomy" id="35688"/>
    <lineage>
        <taxon>Eukaryota</taxon>
        <taxon>Rhodophyta</taxon>
        <taxon>Bangiophyceae</taxon>
        <taxon>Porphyridiales</taxon>
        <taxon>Porphyridiaceae</taxon>
        <taxon>Porphyridium</taxon>
    </lineage>
</organism>
<keyword evidence="2" id="KW-1185">Reference proteome</keyword>
<evidence type="ECO:0000313" key="2">
    <source>
        <dbReference type="Proteomes" id="UP000324585"/>
    </source>
</evidence>
<dbReference type="AlphaFoldDB" id="A0A5J4YJW0"/>
<dbReference type="EMBL" id="VRMN01000015">
    <property type="protein sequence ID" value="KAA8491150.1"/>
    <property type="molecule type" value="Genomic_DNA"/>
</dbReference>
<sequence>MACMLYRQVHLGLCKSPHTIRRLEIRSDLYHQIRVATPLEHFFSDLTRETFTKLATRCLRLYGVLYKEKLRQPWLELILRLASDLQSRLDSYKRQTNLHWKSPKIHALSDFGDNVADLGPIKIWDTTDGEKSFQVDKAWFKLLVCADTNIPHNVMLQRAEVFENGSSSSYWFDRLAKNKDPNAIAYPHEQVSDKAYTHTRETDAAKAGYRHRSSSVNCSSILFGIWQNACTTLRYSSESGFEDAPSWRPTSWNPSISFESADDEEANMLWLHTDTALKTYASKKLQTAVNDGTATFQDFRQVELKKPRDEAECIVAHPNHYRSPRWDILEYALQTGHPERRGYGKCILIVRIKLQGPYDESFDVVVIQDLEAHDGEIEKSECKCKCKRLDPVFHHHRLSNISVRVLDTATKTGRVTAF</sequence>
<proteinExistence type="predicted"/>
<comment type="caution">
    <text evidence="1">The sequence shown here is derived from an EMBL/GenBank/DDBJ whole genome shotgun (WGS) entry which is preliminary data.</text>
</comment>
<accession>A0A5J4YJW0</accession>
<dbReference type="Proteomes" id="UP000324585">
    <property type="component" value="Unassembled WGS sequence"/>
</dbReference>
<protein>
    <submittedName>
        <fullName evidence="1">Uncharacterized protein</fullName>
    </submittedName>
</protein>
<evidence type="ECO:0000313" key="1">
    <source>
        <dbReference type="EMBL" id="KAA8491150.1"/>
    </source>
</evidence>